<dbReference type="GO" id="GO:0016787">
    <property type="term" value="F:hydrolase activity"/>
    <property type="evidence" value="ECO:0007669"/>
    <property type="project" value="UniProtKB-KW"/>
</dbReference>
<dbReference type="OrthoDB" id="7500697at2"/>
<evidence type="ECO:0000313" key="3">
    <source>
        <dbReference type="EMBL" id="SIS20126.1"/>
    </source>
</evidence>
<organism evidence="3 4">
    <name type="scientific">Roseovarius nanhaiticus</name>
    <dbReference type="NCBI Taxonomy" id="573024"/>
    <lineage>
        <taxon>Bacteria</taxon>
        <taxon>Pseudomonadati</taxon>
        <taxon>Pseudomonadota</taxon>
        <taxon>Alphaproteobacteria</taxon>
        <taxon>Rhodobacterales</taxon>
        <taxon>Roseobacteraceae</taxon>
        <taxon>Roseovarius</taxon>
    </lineage>
</organism>
<proteinExistence type="predicted"/>
<name>A0A1N7H5J8_9RHOB</name>
<gene>
    <name evidence="3" type="ORF">SAMN05421666_2539</name>
</gene>
<reference evidence="3 4" key="1">
    <citation type="submission" date="2017-01" db="EMBL/GenBank/DDBJ databases">
        <authorList>
            <person name="Mah S.A."/>
            <person name="Swanson W.J."/>
            <person name="Moy G.W."/>
            <person name="Vacquier V.D."/>
        </authorList>
    </citation>
    <scope>NUCLEOTIDE SEQUENCE [LARGE SCALE GENOMIC DNA]</scope>
    <source>
        <strain evidence="3 4">DSM 29590</strain>
    </source>
</reference>
<dbReference type="SUPFAM" id="SSF52499">
    <property type="entry name" value="Isochorismatase-like hydrolases"/>
    <property type="match status" value="1"/>
</dbReference>
<evidence type="ECO:0000256" key="1">
    <source>
        <dbReference type="ARBA" id="ARBA00022801"/>
    </source>
</evidence>
<dbReference type="EMBL" id="FTNV01000002">
    <property type="protein sequence ID" value="SIS20126.1"/>
    <property type="molecule type" value="Genomic_DNA"/>
</dbReference>
<dbReference type="RefSeq" id="WP_076534509.1">
    <property type="nucleotide sequence ID" value="NZ_CANNEL010000007.1"/>
</dbReference>
<dbReference type="InterPro" id="IPR036380">
    <property type="entry name" value="Isochorismatase-like_sf"/>
</dbReference>
<dbReference type="Pfam" id="PF00857">
    <property type="entry name" value="Isochorismatase"/>
    <property type="match status" value="1"/>
</dbReference>
<keyword evidence="4" id="KW-1185">Reference proteome</keyword>
<dbReference type="STRING" id="573024.SAMN05216208_2780"/>
<feature type="domain" description="Isochorismatase-like" evidence="2">
    <location>
        <begin position="27"/>
        <end position="199"/>
    </location>
</feature>
<protein>
    <submittedName>
        <fullName evidence="3">Maleamate amidohydrolase</fullName>
    </submittedName>
</protein>
<dbReference type="InterPro" id="IPR000868">
    <property type="entry name" value="Isochorismatase-like_dom"/>
</dbReference>
<dbReference type="InterPro" id="IPR050272">
    <property type="entry name" value="Isochorismatase-like_hydrls"/>
</dbReference>
<dbReference type="Proteomes" id="UP000186019">
    <property type="component" value="Unassembled WGS sequence"/>
</dbReference>
<evidence type="ECO:0000259" key="2">
    <source>
        <dbReference type="Pfam" id="PF00857"/>
    </source>
</evidence>
<dbReference type="AlphaFoldDB" id="A0A1N7H5J8"/>
<keyword evidence="1 3" id="KW-0378">Hydrolase</keyword>
<sequence>MTDYTNADYETRSYGTISVGRGRRPGIVVIDYQKAFTEEQYALGGAPMVMRGLENTARLLKVARAHNIPVANCYTAYKDEEDMPHWKIDVVRREFIHGHPSTELDPRIYEPDYDVKICKTGPSIFFQTPVVPFFTKHSVDTVIVTGCITSGCIRASSIDSFQWGYRTIVPEDCVGDHDEQPHKDNLRDLGRRYADISTCDEMIGYIEEVGRLNS</sequence>
<dbReference type="Gene3D" id="3.40.50.850">
    <property type="entry name" value="Isochorismatase-like"/>
    <property type="match status" value="1"/>
</dbReference>
<dbReference type="PANTHER" id="PTHR43540:SF1">
    <property type="entry name" value="ISOCHORISMATASE HYDROLASE"/>
    <property type="match status" value="1"/>
</dbReference>
<dbReference type="PANTHER" id="PTHR43540">
    <property type="entry name" value="PEROXYUREIDOACRYLATE/UREIDOACRYLATE AMIDOHYDROLASE-RELATED"/>
    <property type="match status" value="1"/>
</dbReference>
<accession>A0A1N7H5J8</accession>
<evidence type="ECO:0000313" key="4">
    <source>
        <dbReference type="Proteomes" id="UP000186019"/>
    </source>
</evidence>